<dbReference type="PRINTS" id="PR00081">
    <property type="entry name" value="GDHRDH"/>
</dbReference>
<dbReference type="InterPro" id="IPR002347">
    <property type="entry name" value="SDR_fam"/>
</dbReference>
<dbReference type="Pfam" id="PF13561">
    <property type="entry name" value="adh_short_C2"/>
    <property type="match status" value="1"/>
</dbReference>
<sequence length="257" mass="28008">MNLNIRNCTFLVTGVTSGFGKATAEHLMAGGAKIIGVARTQSNLNRMTKLHKEKMIPFCGDITEIDNVVKVAKIAMESDISGAFINAGGPPAMQFEETELDDWDNAYHQLLRWKVALTRALLPHFKTKQYGRIVYLESASIKQPIDNLVLSTALRLSVVGMMKTVSQELSGQGITFNMIAPGSHDTPAIDRLIQKQADLQKISFQESKAIFLDKQPSKNMGKPEGAGSLAAWLLSPLSEFVNGQVYAIEGGTIKGTL</sequence>
<dbReference type="PANTHER" id="PTHR42879:SF6">
    <property type="entry name" value="NADPH-DEPENDENT REDUCTASE BACG"/>
    <property type="match status" value="1"/>
</dbReference>
<keyword evidence="3" id="KW-1185">Reference proteome</keyword>
<dbReference type="PANTHER" id="PTHR42879">
    <property type="entry name" value="3-OXOACYL-(ACYL-CARRIER-PROTEIN) REDUCTASE"/>
    <property type="match status" value="1"/>
</dbReference>
<dbReference type="AlphaFoldDB" id="A0A521DSA8"/>
<dbReference type="Proteomes" id="UP000319040">
    <property type="component" value="Unassembled WGS sequence"/>
</dbReference>
<gene>
    <name evidence="2" type="ORF">SAMN06265379_106133</name>
</gene>
<dbReference type="SUPFAM" id="SSF51735">
    <property type="entry name" value="NAD(P)-binding Rossmann-fold domains"/>
    <property type="match status" value="1"/>
</dbReference>
<protein>
    <submittedName>
        <fullName evidence="2">3-oxoacyl-[acyl-carrier protein] reductase</fullName>
    </submittedName>
</protein>
<dbReference type="InterPro" id="IPR050259">
    <property type="entry name" value="SDR"/>
</dbReference>
<proteinExistence type="inferred from homology"/>
<evidence type="ECO:0000256" key="1">
    <source>
        <dbReference type="ARBA" id="ARBA00006484"/>
    </source>
</evidence>
<reference evidence="2 3" key="1">
    <citation type="submission" date="2017-05" db="EMBL/GenBank/DDBJ databases">
        <authorList>
            <person name="Varghese N."/>
            <person name="Submissions S."/>
        </authorList>
    </citation>
    <scope>NUCLEOTIDE SEQUENCE [LARGE SCALE GENOMIC DNA]</scope>
    <source>
        <strain evidence="2 3">DSM 27040</strain>
    </source>
</reference>
<dbReference type="EMBL" id="FXTB01000006">
    <property type="protein sequence ID" value="SMO74633.1"/>
    <property type="molecule type" value="Genomic_DNA"/>
</dbReference>
<evidence type="ECO:0000313" key="2">
    <source>
        <dbReference type="EMBL" id="SMO74633.1"/>
    </source>
</evidence>
<dbReference type="InterPro" id="IPR036291">
    <property type="entry name" value="NAD(P)-bd_dom_sf"/>
</dbReference>
<organism evidence="2 3">
    <name type="scientific">Saccharicrinis carchari</name>
    <dbReference type="NCBI Taxonomy" id="1168039"/>
    <lineage>
        <taxon>Bacteria</taxon>
        <taxon>Pseudomonadati</taxon>
        <taxon>Bacteroidota</taxon>
        <taxon>Bacteroidia</taxon>
        <taxon>Marinilabiliales</taxon>
        <taxon>Marinilabiliaceae</taxon>
        <taxon>Saccharicrinis</taxon>
    </lineage>
</organism>
<accession>A0A521DSA8</accession>
<evidence type="ECO:0000313" key="3">
    <source>
        <dbReference type="Proteomes" id="UP000319040"/>
    </source>
</evidence>
<dbReference type="RefSeq" id="WP_142533840.1">
    <property type="nucleotide sequence ID" value="NZ_FXTB01000006.1"/>
</dbReference>
<name>A0A521DSA8_SACCC</name>
<comment type="similarity">
    <text evidence="1">Belongs to the short-chain dehydrogenases/reductases (SDR) family.</text>
</comment>
<dbReference type="OrthoDB" id="9804774at2"/>
<dbReference type="Gene3D" id="3.40.50.720">
    <property type="entry name" value="NAD(P)-binding Rossmann-like Domain"/>
    <property type="match status" value="1"/>
</dbReference>